<keyword evidence="1" id="KW-0460">Magnesium</keyword>
<dbReference type="PANTHER" id="PTHR43777:SF1">
    <property type="entry name" value="MOLYBDENUM COFACTOR CYTIDYLYLTRANSFERASE"/>
    <property type="match status" value="1"/>
</dbReference>
<dbReference type="CDD" id="cd04182">
    <property type="entry name" value="GT_2_like_f"/>
    <property type="match status" value="1"/>
</dbReference>
<dbReference type="Proteomes" id="UP000680020">
    <property type="component" value="Unassembled WGS sequence"/>
</dbReference>
<accession>A0AB35BXH2</accession>
<comment type="caution">
    <text evidence="3">The sequence shown here is derived from an EMBL/GenBank/DDBJ whole genome shotgun (WGS) entry which is preliminary data.</text>
</comment>
<dbReference type="GO" id="GO:0016779">
    <property type="term" value="F:nucleotidyltransferase activity"/>
    <property type="evidence" value="ECO:0007669"/>
    <property type="project" value="UniProtKB-ARBA"/>
</dbReference>
<evidence type="ECO:0000259" key="2">
    <source>
        <dbReference type="Pfam" id="PF12804"/>
    </source>
</evidence>
<reference evidence="3" key="1">
    <citation type="submission" date="2021-03" db="EMBL/GenBank/DDBJ databases">
        <title>Identification and antibiotic profiling of Wohlfahrtiimonas chitiniclastica, an underestimated human pathogen.</title>
        <authorList>
            <person name="Kopf A."/>
            <person name="Bunk B."/>
            <person name="Coldewey S."/>
            <person name="Gunzer F."/>
            <person name="Riedel T."/>
            <person name="Schroettner P."/>
        </authorList>
    </citation>
    <scope>NUCLEOTIDE SEQUENCE</scope>
    <source>
        <strain evidence="3">DSM 100917</strain>
    </source>
</reference>
<feature type="domain" description="MobA-like NTP transferase" evidence="2">
    <location>
        <begin position="19"/>
        <end position="180"/>
    </location>
</feature>
<dbReference type="InterPro" id="IPR025877">
    <property type="entry name" value="MobA-like_NTP_Trfase"/>
</dbReference>
<organism evidence="3 4">
    <name type="scientific">Wohlfahrtiimonas chitiniclastica</name>
    <dbReference type="NCBI Taxonomy" id="400946"/>
    <lineage>
        <taxon>Bacteria</taxon>
        <taxon>Pseudomonadati</taxon>
        <taxon>Pseudomonadota</taxon>
        <taxon>Gammaproteobacteria</taxon>
        <taxon>Cardiobacteriales</taxon>
        <taxon>Ignatzschineriaceae</taxon>
        <taxon>Wohlfahrtiimonas</taxon>
    </lineage>
</organism>
<dbReference type="RefSeq" id="WP_213403259.1">
    <property type="nucleotide sequence ID" value="NZ_JAGIBT010000001.1"/>
</dbReference>
<dbReference type="SUPFAM" id="SSF53448">
    <property type="entry name" value="Nucleotide-diphospho-sugar transferases"/>
    <property type="match status" value="1"/>
</dbReference>
<name>A0AB35BXH2_9GAMM</name>
<dbReference type="AlphaFoldDB" id="A0AB35BXH2"/>
<sequence>MLPLGNPFNESKVSMICLLLLAAGHSRRFKALHNVHKLCHVLPPFERPILTVTHQAALKSFNADEILIVVNQEEADVIALAQTLGSPIQIIESDGMGESIRQGIQALPSNTTGILILPADLPYIQPVTLTKVKHALTKYPIARPIYQGQAGHPVGFDQSLFPKLKQLIGDQGASAVVKAHTCHLIETDDFGAIYDIDHPNDLLCL</sequence>
<dbReference type="Gene3D" id="3.90.550.10">
    <property type="entry name" value="Spore Coat Polysaccharide Biosynthesis Protein SpsA, Chain A"/>
    <property type="match status" value="1"/>
</dbReference>
<evidence type="ECO:0000313" key="3">
    <source>
        <dbReference type="EMBL" id="MBS7823746.1"/>
    </source>
</evidence>
<dbReference type="Pfam" id="PF12804">
    <property type="entry name" value="NTP_transf_3"/>
    <property type="match status" value="1"/>
</dbReference>
<dbReference type="EMBL" id="JAGIBU010000001">
    <property type="protein sequence ID" value="MBS7823746.1"/>
    <property type="molecule type" value="Genomic_DNA"/>
</dbReference>
<protein>
    <submittedName>
        <fullName evidence="3">Nucleotidyltransferase family protein</fullName>
    </submittedName>
</protein>
<dbReference type="InterPro" id="IPR029044">
    <property type="entry name" value="Nucleotide-diphossugar_trans"/>
</dbReference>
<gene>
    <name evidence="3" type="ORF">J7561_00850</name>
</gene>
<dbReference type="PANTHER" id="PTHR43777">
    <property type="entry name" value="MOLYBDENUM COFACTOR CYTIDYLYLTRANSFERASE"/>
    <property type="match status" value="1"/>
</dbReference>
<evidence type="ECO:0000313" key="4">
    <source>
        <dbReference type="Proteomes" id="UP000680020"/>
    </source>
</evidence>
<evidence type="ECO:0000256" key="1">
    <source>
        <dbReference type="ARBA" id="ARBA00022842"/>
    </source>
</evidence>
<proteinExistence type="predicted"/>